<dbReference type="Proteomes" id="UP000218267">
    <property type="component" value="Chromosome"/>
</dbReference>
<accession>A0A1Y1CFU9</accession>
<protein>
    <submittedName>
        <fullName evidence="1">Nitrogen fixation protein</fullName>
    </submittedName>
</protein>
<reference evidence="2" key="2">
    <citation type="journal article" date="2020" name="Antonie Van Leeuwenhoek">
        <title>Labilibaculum antarcticum sp. nov., a novel facultative anaerobic, psychrotorelant bacterium isolated from marine sediment of Antarctica.</title>
        <authorList>
            <person name="Watanabe M."/>
            <person name="Kojima H."/>
            <person name="Fukui M."/>
        </authorList>
    </citation>
    <scope>NUCLEOTIDE SEQUENCE [LARGE SCALE GENOMIC DNA]</scope>
    <source>
        <strain evidence="2">SPP2</strain>
    </source>
</reference>
<dbReference type="PROSITE" id="PS00638">
    <property type="entry name" value="PII_GLNB_CTER"/>
    <property type="match status" value="1"/>
</dbReference>
<dbReference type="KEGG" id="mbas:ALGA_0867"/>
<proteinExistence type="predicted"/>
<dbReference type="PANTHER" id="PTHR30115:SF11">
    <property type="entry name" value="NITROGEN REGULATORY PROTEIN P-II HOMOLOG"/>
    <property type="match status" value="1"/>
</dbReference>
<dbReference type="AlphaFoldDB" id="A0A1Y1CFU9"/>
<dbReference type="GO" id="GO:0005524">
    <property type="term" value="F:ATP binding"/>
    <property type="evidence" value="ECO:0007669"/>
    <property type="project" value="TreeGrafter"/>
</dbReference>
<keyword evidence="2" id="KW-1185">Reference proteome</keyword>
<dbReference type="PANTHER" id="PTHR30115">
    <property type="entry name" value="NITROGEN REGULATORY PROTEIN P-II"/>
    <property type="match status" value="1"/>
</dbReference>
<name>A0A1Y1CFU9_9BACT</name>
<evidence type="ECO:0000313" key="2">
    <source>
        <dbReference type="Proteomes" id="UP000218267"/>
    </source>
</evidence>
<dbReference type="EMBL" id="AP018042">
    <property type="protein sequence ID" value="BAX79256.1"/>
    <property type="molecule type" value="Genomic_DNA"/>
</dbReference>
<dbReference type="GO" id="GO:0030234">
    <property type="term" value="F:enzyme regulator activity"/>
    <property type="evidence" value="ECO:0007669"/>
    <property type="project" value="InterPro"/>
</dbReference>
<dbReference type="PROSITE" id="PS51343">
    <property type="entry name" value="PII_GLNB_DOM"/>
    <property type="match status" value="1"/>
</dbReference>
<gene>
    <name evidence="1" type="ORF">ALGA_0867</name>
</gene>
<dbReference type="SUPFAM" id="SSF54913">
    <property type="entry name" value="GlnB-like"/>
    <property type="match status" value="1"/>
</dbReference>
<sequence>MKCIMSIIKINKMNKTKRALRDAGFSSMTATGSVFGRGKGLWDAKVLEGVKNDQPEALELLGKEPRLRPQRVLQVVVPDHKVSECIETIIEANQSKTPGDGKIFVLPVNEAIRVRTAESGDQVLDN</sequence>
<evidence type="ECO:0000313" key="1">
    <source>
        <dbReference type="EMBL" id="BAX79256.1"/>
    </source>
</evidence>
<reference evidence="1 2" key="1">
    <citation type="journal article" date="2018" name="Mar. Genomics">
        <title>Complete genome sequence of Marinifilaceae bacterium strain SPP2, isolated from the Antarctic marine sediment.</title>
        <authorList>
            <person name="Watanabe M."/>
            <person name="Kojima H."/>
            <person name="Fukui M."/>
        </authorList>
    </citation>
    <scope>NUCLEOTIDE SEQUENCE [LARGE SCALE GENOMIC DNA]</scope>
    <source>
        <strain evidence="1 2">SPP2</strain>
    </source>
</reference>
<dbReference type="InterPro" id="IPR002187">
    <property type="entry name" value="N-reg_PII"/>
</dbReference>
<dbReference type="GO" id="GO:0006808">
    <property type="term" value="P:regulation of nitrogen utilization"/>
    <property type="evidence" value="ECO:0007669"/>
    <property type="project" value="InterPro"/>
</dbReference>
<dbReference type="InterPro" id="IPR015867">
    <property type="entry name" value="N-reg_PII/ATP_PRibTrfase_C"/>
</dbReference>
<dbReference type="OrthoDB" id="9802729at2"/>
<dbReference type="SMART" id="SM00938">
    <property type="entry name" value="P-II"/>
    <property type="match status" value="1"/>
</dbReference>
<dbReference type="Pfam" id="PF00543">
    <property type="entry name" value="P-II"/>
    <property type="match status" value="1"/>
</dbReference>
<organism evidence="1 2">
    <name type="scientific">Labilibaculum antarcticum</name>
    <dbReference type="NCBI Taxonomy" id="1717717"/>
    <lineage>
        <taxon>Bacteria</taxon>
        <taxon>Pseudomonadati</taxon>
        <taxon>Bacteroidota</taxon>
        <taxon>Bacteroidia</taxon>
        <taxon>Marinilabiliales</taxon>
        <taxon>Marinifilaceae</taxon>
        <taxon>Labilibaculum</taxon>
    </lineage>
</organism>
<dbReference type="InterPro" id="IPR017918">
    <property type="entry name" value="N-reg_PII_CS"/>
</dbReference>
<dbReference type="Gene3D" id="3.30.70.120">
    <property type="match status" value="1"/>
</dbReference>
<dbReference type="InterPro" id="IPR011322">
    <property type="entry name" value="N-reg_PII-like_a/b"/>
</dbReference>
<dbReference type="GO" id="GO:0005829">
    <property type="term" value="C:cytosol"/>
    <property type="evidence" value="ECO:0007669"/>
    <property type="project" value="TreeGrafter"/>
</dbReference>